<evidence type="ECO:0000313" key="6">
    <source>
        <dbReference type="EMBL" id="GLR67130.1"/>
    </source>
</evidence>
<keyword evidence="7" id="KW-1185">Reference proteome</keyword>
<dbReference type="GO" id="GO:0016853">
    <property type="term" value="F:isomerase activity"/>
    <property type="evidence" value="ECO:0007669"/>
    <property type="project" value="UniProtKB-KW"/>
</dbReference>
<dbReference type="PANTHER" id="PTHR30514">
    <property type="entry name" value="GLUCOKINASE"/>
    <property type="match status" value="1"/>
</dbReference>
<organism evidence="6 7">
    <name type="scientific">Acidocella aquatica</name>
    <dbReference type="NCBI Taxonomy" id="1922313"/>
    <lineage>
        <taxon>Bacteria</taxon>
        <taxon>Pseudomonadati</taxon>
        <taxon>Pseudomonadota</taxon>
        <taxon>Alphaproteobacteria</taxon>
        <taxon>Acetobacterales</taxon>
        <taxon>Acidocellaceae</taxon>
        <taxon>Acidocella</taxon>
    </lineage>
</organism>
<dbReference type="InterPro" id="IPR035472">
    <property type="entry name" value="RpiR-like_SIS"/>
</dbReference>
<keyword evidence="2" id="KW-0238">DNA-binding</keyword>
<feature type="domain" description="SIS" evidence="5">
    <location>
        <begin position="154"/>
        <end position="292"/>
    </location>
</feature>
<dbReference type="InterPro" id="IPR046348">
    <property type="entry name" value="SIS_dom_sf"/>
</dbReference>
<accession>A0ABQ6AAM9</accession>
<dbReference type="Proteomes" id="UP001156641">
    <property type="component" value="Unassembled WGS sequence"/>
</dbReference>
<dbReference type="Pfam" id="PF01380">
    <property type="entry name" value="SIS"/>
    <property type="match status" value="1"/>
</dbReference>
<dbReference type="InterPro" id="IPR036388">
    <property type="entry name" value="WH-like_DNA-bd_sf"/>
</dbReference>
<evidence type="ECO:0000256" key="3">
    <source>
        <dbReference type="ARBA" id="ARBA00023163"/>
    </source>
</evidence>
<dbReference type="RefSeq" id="WP_284257847.1">
    <property type="nucleotide sequence ID" value="NZ_BSOS01000058.1"/>
</dbReference>
<dbReference type="Gene3D" id="3.40.50.10490">
    <property type="entry name" value="Glucose-6-phosphate isomerase like protein, domain 1"/>
    <property type="match status" value="1"/>
</dbReference>
<dbReference type="InterPro" id="IPR000281">
    <property type="entry name" value="HTH_RpiR"/>
</dbReference>
<gene>
    <name evidence="6" type="ORF">GCM10010909_18110</name>
</gene>
<evidence type="ECO:0000259" key="4">
    <source>
        <dbReference type="PROSITE" id="PS51071"/>
    </source>
</evidence>
<feature type="domain" description="HTH rpiR-type" evidence="4">
    <location>
        <begin position="27"/>
        <end position="103"/>
    </location>
</feature>
<sequence>MSATHAAMTTPNPSQGTLADSIPRTFEALRNHVIERHGMLPKRLAQVAKFALDHPDEMALNTVAELSAAAGVQPSALVRFAQSLGYSGFSELQGVFRSRLRDRWPDYQERLTKIQNETGGDADSSSVLGRFVETSMRSLARLPESISGEAFDAAVSLLARARTIYILGQRRVFPVAAYLSYMFGKLEMQHVLLDNFGSMIDIQAGSMRANDVLLVITFTPYTPVTVEIANQAAARGVPLVAITDSVFSPIASLTGARLEVVESDLGSFRCLTATLTLAMGLAVVSAERRRTVGESPSNS</sequence>
<dbReference type="InterPro" id="IPR047640">
    <property type="entry name" value="RpiR-like"/>
</dbReference>
<dbReference type="Pfam" id="PF01418">
    <property type="entry name" value="HTH_6"/>
    <property type="match status" value="1"/>
</dbReference>
<dbReference type="EMBL" id="BSOS01000058">
    <property type="protein sequence ID" value="GLR67130.1"/>
    <property type="molecule type" value="Genomic_DNA"/>
</dbReference>
<dbReference type="PROSITE" id="PS51071">
    <property type="entry name" value="HTH_RPIR"/>
    <property type="match status" value="1"/>
</dbReference>
<dbReference type="PANTHER" id="PTHR30514:SF18">
    <property type="entry name" value="RPIR-FAMILY TRANSCRIPTIONAL REGULATOR"/>
    <property type="match status" value="1"/>
</dbReference>
<keyword evidence="1" id="KW-0805">Transcription regulation</keyword>
<dbReference type="PROSITE" id="PS51464">
    <property type="entry name" value="SIS"/>
    <property type="match status" value="1"/>
</dbReference>
<evidence type="ECO:0000256" key="2">
    <source>
        <dbReference type="ARBA" id="ARBA00023125"/>
    </source>
</evidence>
<evidence type="ECO:0000313" key="7">
    <source>
        <dbReference type="Proteomes" id="UP001156641"/>
    </source>
</evidence>
<dbReference type="CDD" id="cd05013">
    <property type="entry name" value="SIS_RpiR"/>
    <property type="match status" value="1"/>
</dbReference>
<dbReference type="Gene3D" id="1.10.10.10">
    <property type="entry name" value="Winged helix-like DNA-binding domain superfamily/Winged helix DNA-binding domain"/>
    <property type="match status" value="1"/>
</dbReference>
<keyword evidence="6" id="KW-0413">Isomerase</keyword>
<comment type="caution">
    <text evidence="6">The sequence shown here is derived from an EMBL/GenBank/DDBJ whole genome shotgun (WGS) entry which is preliminary data.</text>
</comment>
<protein>
    <submittedName>
        <fullName evidence="6">Sugar isomerase</fullName>
    </submittedName>
</protein>
<dbReference type="SUPFAM" id="SSF46689">
    <property type="entry name" value="Homeodomain-like"/>
    <property type="match status" value="1"/>
</dbReference>
<dbReference type="InterPro" id="IPR009057">
    <property type="entry name" value="Homeodomain-like_sf"/>
</dbReference>
<proteinExistence type="predicted"/>
<dbReference type="SUPFAM" id="SSF53697">
    <property type="entry name" value="SIS domain"/>
    <property type="match status" value="1"/>
</dbReference>
<evidence type="ECO:0000256" key="1">
    <source>
        <dbReference type="ARBA" id="ARBA00023015"/>
    </source>
</evidence>
<reference evidence="7" key="1">
    <citation type="journal article" date="2019" name="Int. J. Syst. Evol. Microbiol.">
        <title>The Global Catalogue of Microorganisms (GCM) 10K type strain sequencing project: providing services to taxonomists for standard genome sequencing and annotation.</title>
        <authorList>
            <consortium name="The Broad Institute Genomics Platform"/>
            <consortium name="The Broad Institute Genome Sequencing Center for Infectious Disease"/>
            <person name="Wu L."/>
            <person name="Ma J."/>
        </authorList>
    </citation>
    <scope>NUCLEOTIDE SEQUENCE [LARGE SCALE GENOMIC DNA]</scope>
    <source>
        <strain evidence="7">NBRC 112502</strain>
    </source>
</reference>
<dbReference type="InterPro" id="IPR001347">
    <property type="entry name" value="SIS_dom"/>
</dbReference>
<name>A0ABQ6AAM9_9PROT</name>
<evidence type="ECO:0000259" key="5">
    <source>
        <dbReference type="PROSITE" id="PS51464"/>
    </source>
</evidence>
<keyword evidence="3" id="KW-0804">Transcription</keyword>